<protein>
    <recommendedName>
        <fullName evidence="4">DNA polymerase delta subunit 4</fullName>
    </recommendedName>
</protein>
<dbReference type="PANTHER" id="PTHR14303">
    <property type="entry name" value="DNA POLYMERASE DELTA SUBUNIT 4"/>
    <property type="match status" value="1"/>
</dbReference>
<proteinExistence type="predicted"/>
<evidence type="ECO:0000313" key="3">
    <source>
        <dbReference type="Proteomes" id="UP000324897"/>
    </source>
</evidence>
<dbReference type="Pfam" id="PF04081">
    <property type="entry name" value="DNA_pol_delta_4"/>
    <property type="match status" value="1"/>
</dbReference>
<evidence type="ECO:0000256" key="1">
    <source>
        <dbReference type="SAM" id="MobiDB-lite"/>
    </source>
</evidence>
<name>A0A5J9T0E4_9POAL</name>
<dbReference type="EMBL" id="RWGY01000051">
    <property type="protein sequence ID" value="TVU04714.1"/>
    <property type="molecule type" value="Genomic_DNA"/>
</dbReference>
<sequence length="144" mass="15815">MAPAGGGLKGFFRQRKIKDAGVVKPPPKKRSKNAEQQQQCANIQKGAAADDGDDGCGAEEAELRLFDMDMTYGPCIGVTRLRRWERAAAMGLSPPPHLRDLIIILQQQQQQQQARDDLPPLKSSINAVHGRRSISLECLWAGKV</sequence>
<dbReference type="AlphaFoldDB" id="A0A5J9T0E4"/>
<evidence type="ECO:0000313" key="2">
    <source>
        <dbReference type="EMBL" id="TVU04714.1"/>
    </source>
</evidence>
<dbReference type="InterPro" id="IPR007218">
    <property type="entry name" value="DNA_pol_delta_4"/>
</dbReference>
<dbReference type="GO" id="GO:0000731">
    <property type="term" value="P:DNA synthesis involved in DNA repair"/>
    <property type="evidence" value="ECO:0007669"/>
    <property type="project" value="InterPro"/>
</dbReference>
<dbReference type="GO" id="GO:0003887">
    <property type="term" value="F:DNA-directed DNA polymerase activity"/>
    <property type="evidence" value="ECO:0007669"/>
    <property type="project" value="TreeGrafter"/>
</dbReference>
<reference evidence="2 3" key="1">
    <citation type="journal article" date="2019" name="Sci. Rep.">
        <title>A high-quality genome of Eragrostis curvula grass provides insights into Poaceae evolution and supports new strategies to enhance forage quality.</title>
        <authorList>
            <person name="Carballo J."/>
            <person name="Santos B.A.C.M."/>
            <person name="Zappacosta D."/>
            <person name="Garbus I."/>
            <person name="Selva J.P."/>
            <person name="Gallo C.A."/>
            <person name="Diaz A."/>
            <person name="Albertini E."/>
            <person name="Caccamo M."/>
            <person name="Echenique V."/>
        </authorList>
    </citation>
    <scope>NUCLEOTIDE SEQUENCE [LARGE SCALE GENOMIC DNA]</scope>
    <source>
        <strain evidence="3">cv. Victoria</strain>
        <tissue evidence="2">Leaf</tissue>
    </source>
</reference>
<gene>
    <name evidence="2" type="ORF">EJB05_47845</name>
</gene>
<dbReference type="OrthoDB" id="337486at2759"/>
<keyword evidence="3" id="KW-1185">Reference proteome</keyword>
<dbReference type="Gramene" id="TVU04714">
    <property type="protein sequence ID" value="TVU04714"/>
    <property type="gene ID" value="EJB05_47845"/>
</dbReference>
<feature type="region of interest" description="Disordered" evidence="1">
    <location>
        <begin position="16"/>
        <end position="55"/>
    </location>
</feature>
<feature type="non-terminal residue" evidence="2">
    <location>
        <position position="1"/>
    </location>
</feature>
<dbReference type="Proteomes" id="UP000324897">
    <property type="component" value="Unassembled WGS sequence"/>
</dbReference>
<accession>A0A5J9T0E4</accession>
<dbReference type="PANTHER" id="PTHR14303:SF16">
    <property type="entry name" value="DNA POLYMERASE DELTA SUBUNIT 4"/>
    <property type="match status" value="1"/>
</dbReference>
<dbReference type="GO" id="GO:0006261">
    <property type="term" value="P:DNA-templated DNA replication"/>
    <property type="evidence" value="ECO:0007669"/>
    <property type="project" value="TreeGrafter"/>
</dbReference>
<comment type="caution">
    <text evidence="2">The sequence shown here is derived from an EMBL/GenBank/DDBJ whole genome shotgun (WGS) entry which is preliminary data.</text>
</comment>
<organism evidence="2 3">
    <name type="scientific">Eragrostis curvula</name>
    <name type="common">weeping love grass</name>
    <dbReference type="NCBI Taxonomy" id="38414"/>
    <lineage>
        <taxon>Eukaryota</taxon>
        <taxon>Viridiplantae</taxon>
        <taxon>Streptophyta</taxon>
        <taxon>Embryophyta</taxon>
        <taxon>Tracheophyta</taxon>
        <taxon>Spermatophyta</taxon>
        <taxon>Magnoliopsida</taxon>
        <taxon>Liliopsida</taxon>
        <taxon>Poales</taxon>
        <taxon>Poaceae</taxon>
        <taxon>PACMAD clade</taxon>
        <taxon>Chloridoideae</taxon>
        <taxon>Eragrostideae</taxon>
        <taxon>Eragrostidinae</taxon>
        <taxon>Eragrostis</taxon>
    </lineage>
</organism>
<dbReference type="GO" id="GO:0043625">
    <property type="term" value="C:delta DNA polymerase complex"/>
    <property type="evidence" value="ECO:0007669"/>
    <property type="project" value="TreeGrafter"/>
</dbReference>
<evidence type="ECO:0008006" key="4">
    <source>
        <dbReference type="Google" id="ProtNLM"/>
    </source>
</evidence>